<reference evidence="2 3" key="1">
    <citation type="submission" date="2022-06" db="EMBL/GenBank/DDBJ databases">
        <title>New Species of the Genus Actinoplanes, ActinopZanes ferrugineus.</title>
        <authorList>
            <person name="Ding P."/>
        </authorList>
    </citation>
    <scope>NUCLEOTIDE SEQUENCE [LARGE SCALE GENOMIC DNA]</scope>
    <source>
        <strain evidence="2 3">TRM88003</strain>
    </source>
</reference>
<dbReference type="Proteomes" id="UP001523369">
    <property type="component" value="Unassembled WGS sequence"/>
</dbReference>
<dbReference type="RefSeq" id="WP_253235577.1">
    <property type="nucleotide sequence ID" value="NZ_JAMYJR010000002.1"/>
</dbReference>
<evidence type="ECO:0008006" key="4">
    <source>
        <dbReference type="Google" id="ProtNLM"/>
    </source>
</evidence>
<dbReference type="EMBL" id="JAMYJR010000002">
    <property type="protein sequence ID" value="MCO8269431.1"/>
    <property type="molecule type" value="Genomic_DNA"/>
</dbReference>
<sequence>MSTALATRPGVLRRVGGLRHHSPGRLQLLIALLVGLGLLSGLLAGVAGSAARAGTDDLGDRAQPLLIEAETIYSALADADTTAAQAFLAGGLEPSALTRRYDDDLARATTALTSAARRTPEDGRAATAVRTLSAGVAEYSALVATARANNRQGLPIGASYLSEASRLNRDTLQPQARELFEGAQREVEDGYGAAGAVGWMSLLVLSLGGLLVALALTQRYLSRRTRRTFNLPLLAATAVTLVLTIGTISILLTQQTRLDRAANQGSGPVASIAESRLLALQARGDEALTLAARSGSGPYEKDFDAVAEQLTRRGGPMVNEYDSLDPALGRTMDRAAEGFRQYVSAHSDVRALDDSGDYEGAVELAVGKQTTDTFEGVRQELDRALENRKEFFTQEINAAGDGLGLLTVGGPLLALAVCAFAFIGLRTRLEEYR</sequence>
<evidence type="ECO:0000313" key="3">
    <source>
        <dbReference type="Proteomes" id="UP001523369"/>
    </source>
</evidence>
<proteinExistence type="predicted"/>
<feature type="transmembrane region" description="Helical" evidence="1">
    <location>
        <begin position="28"/>
        <end position="51"/>
    </location>
</feature>
<evidence type="ECO:0000256" key="1">
    <source>
        <dbReference type="SAM" id="Phobius"/>
    </source>
</evidence>
<feature type="transmembrane region" description="Helical" evidence="1">
    <location>
        <begin position="229"/>
        <end position="252"/>
    </location>
</feature>
<gene>
    <name evidence="2" type="ORF">M1L60_02365</name>
</gene>
<comment type="caution">
    <text evidence="2">The sequence shown here is derived from an EMBL/GenBank/DDBJ whole genome shotgun (WGS) entry which is preliminary data.</text>
</comment>
<accession>A0ABT1DF33</accession>
<keyword evidence="3" id="KW-1185">Reference proteome</keyword>
<feature type="transmembrane region" description="Helical" evidence="1">
    <location>
        <begin position="196"/>
        <end position="217"/>
    </location>
</feature>
<keyword evidence="1" id="KW-0472">Membrane</keyword>
<protein>
    <recommendedName>
        <fullName evidence="4">Secreted protein</fullName>
    </recommendedName>
</protein>
<keyword evidence="1" id="KW-0812">Transmembrane</keyword>
<organism evidence="2 3">
    <name type="scientific">Paractinoplanes aksuensis</name>
    <dbReference type="NCBI Taxonomy" id="2939490"/>
    <lineage>
        <taxon>Bacteria</taxon>
        <taxon>Bacillati</taxon>
        <taxon>Actinomycetota</taxon>
        <taxon>Actinomycetes</taxon>
        <taxon>Micromonosporales</taxon>
        <taxon>Micromonosporaceae</taxon>
        <taxon>Paractinoplanes</taxon>
    </lineage>
</organism>
<name>A0ABT1DF33_9ACTN</name>
<evidence type="ECO:0000313" key="2">
    <source>
        <dbReference type="EMBL" id="MCO8269431.1"/>
    </source>
</evidence>
<feature type="transmembrane region" description="Helical" evidence="1">
    <location>
        <begin position="403"/>
        <end position="425"/>
    </location>
</feature>
<keyword evidence="1" id="KW-1133">Transmembrane helix</keyword>